<accession>D0L1T7</accession>
<keyword evidence="2" id="KW-0472">Membrane</keyword>
<keyword evidence="2" id="KW-0812">Transmembrane</keyword>
<organism evidence="3 4">
    <name type="scientific">Halothiobacillus neapolitanus (strain ATCC 23641 / DSM 15147 / CIP 104769 / NCIMB 8539 / c2)</name>
    <name type="common">Thiobacillus neapolitanus</name>
    <dbReference type="NCBI Taxonomy" id="555778"/>
    <lineage>
        <taxon>Bacteria</taxon>
        <taxon>Pseudomonadati</taxon>
        <taxon>Pseudomonadota</taxon>
        <taxon>Gammaproteobacteria</taxon>
        <taxon>Chromatiales</taxon>
        <taxon>Halothiobacillaceae</taxon>
        <taxon>Halothiobacillus</taxon>
    </lineage>
</organism>
<sequence length="183" mass="20385">MSGSFGDPMMFLVRTLFELVIFVVMVRYFLQLFHANFFNSITQSLVKLTNPVLNPLRRFLPKSRRHDFASLLVTLVLIVLMVWVLGMMSVGSVSAAALIFNSLYFAFLLVTDLFFWTILMRAIASWIGNGRSPGVALLEDLTDPILQPVQKILPPLGGIDLSPLAVLIAIQVLQIFVGNLLMG</sequence>
<dbReference type="PANTHER" id="PTHR33219:SF14">
    <property type="entry name" value="PROTEIN COFACTOR ASSEMBLY OF COMPLEX C SUBUNIT B CCB3, CHLOROPLASTIC-RELATED"/>
    <property type="match status" value="1"/>
</dbReference>
<dbReference type="GO" id="GO:0016020">
    <property type="term" value="C:membrane"/>
    <property type="evidence" value="ECO:0007669"/>
    <property type="project" value="InterPro"/>
</dbReference>
<dbReference type="PANTHER" id="PTHR33219">
    <property type="entry name" value="YLMG HOMOLOG PROTEIN 2, CHLOROPLASTIC"/>
    <property type="match status" value="1"/>
</dbReference>
<feature type="transmembrane region" description="Helical" evidence="2">
    <location>
        <begin position="96"/>
        <end position="119"/>
    </location>
</feature>
<keyword evidence="4" id="KW-1185">Reference proteome</keyword>
<evidence type="ECO:0000256" key="2">
    <source>
        <dbReference type="SAM" id="Phobius"/>
    </source>
</evidence>
<feature type="transmembrane region" description="Helical" evidence="2">
    <location>
        <begin position="68"/>
        <end position="90"/>
    </location>
</feature>
<dbReference type="KEGG" id="hna:Hneap_1838"/>
<dbReference type="eggNOG" id="COG0762">
    <property type="taxonomic scope" value="Bacteria"/>
</dbReference>
<dbReference type="OrthoDB" id="9806665at2"/>
<reference evidence="3 4" key="1">
    <citation type="submission" date="2009-10" db="EMBL/GenBank/DDBJ databases">
        <title>Complete sequence of Halothiobacillus neapolitanus c2.</title>
        <authorList>
            <consortium name="US DOE Joint Genome Institute"/>
            <person name="Lucas S."/>
            <person name="Copeland A."/>
            <person name="Lapidus A."/>
            <person name="Glavina del Rio T."/>
            <person name="Tice H."/>
            <person name="Bruce D."/>
            <person name="Goodwin L."/>
            <person name="Pitluck S."/>
            <person name="Davenport K."/>
            <person name="Brettin T."/>
            <person name="Detter J.C."/>
            <person name="Han C."/>
            <person name="Tapia R."/>
            <person name="Larimer F."/>
            <person name="Land M."/>
            <person name="Hauser L."/>
            <person name="Kyrpides N."/>
            <person name="Mikhailova N."/>
            <person name="Kerfeld C."/>
            <person name="Cannon G."/>
            <person name="Heinhort S."/>
        </authorList>
    </citation>
    <scope>NUCLEOTIDE SEQUENCE [LARGE SCALE GENOMIC DNA]</scope>
    <source>
        <strain evidence="4">ATCC 23641 / c2</strain>
    </source>
</reference>
<feature type="transmembrane region" description="Helical" evidence="2">
    <location>
        <begin position="12"/>
        <end position="30"/>
    </location>
</feature>
<gene>
    <name evidence="3" type="ordered locus">Hneap_1838</name>
</gene>
<protein>
    <recommendedName>
        <fullName evidence="5">YggT family protein</fullName>
    </recommendedName>
</protein>
<dbReference type="InterPro" id="IPR003425">
    <property type="entry name" value="CCB3/YggT"/>
</dbReference>
<dbReference type="Pfam" id="PF02325">
    <property type="entry name" value="CCB3_YggT"/>
    <property type="match status" value="2"/>
</dbReference>
<dbReference type="STRING" id="555778.Hneap_1838"/>
<evidence type="ECO:0000313" key="3">
    <source>
        <dbReference type="EMBL" id="ACX96660.1"/>
    </source>
</evidence>
<dbReference type="AlphaFoldDB" id="D0L1T7"/>
<evidence type="ECO:0008006" key="5">
    <source>
        <dbReference type="Google" id="ProtNLM"/>
    </source>
</evidence>
<name>D0L1T7_HALNC</name>
<proteinExistence type="inferred from homology"/>
<evidence type="ECO:0000313" key="4">
    <source>
        <dbReference type="Proteomes" id="UP000009102"/>
    </source>
</evidence>
<comment type="similarity">
    <text evidence="1">Belongs to the YggT family.</text>
</comment>
<dbReference type="HOGENOM" id="CLU_089905_1_0_6"/>
<dbReference type="EMBL" id="CP001801">
    <property type="protein sequence ID" value="ACX96660.1"/>
    <property type="molecule type" value="Genomic_DNA"/>
</dbReference>
<dbReference type="RefSeq" id="WP_012824693.1">
    <property type="nucleotide sequence ID" value="NC_013422.1"/>
</dbReference>
<keyword evidence="2" id="KW-1133">Transmembrane helix</keyword>
<dbReference type="Proteomes" id="UP000009102">
    <property type="component" value="Chromosome"/>
</dbReference>
<evidence type="ECO:0000256" key="1">
    <source>
        <dbReference type="ARBA" id="ARBA00010894"/>
    </source>
</evidence>